<accession>A0A086IZD6</accession>
<comment type="caution">
    <text evidence="2">The sequence shown here is derived from an EMBL/GenBank/DDBJ whole genome shotgun (WGS) entry which is preliminary data.</text>
</comment>
<gene>
    <name evidence="2" type="ORF">NESG_02024</name>
</gene>
<reference evidence="2 3" key="1">
    <citation type="journal article" date="2014" name="Genome Announc.">
        <title>Genome Sequence of the Microsporidian Species Nematocida sp1 Strain ERTm6 (ATCC PRA-372).</title>
        <authorList>
            <person name="Bakowski M.A."/>
            <person name="Priest M."/>
            <person name="Young S."/>
            <person name="Cuomo C.A."/>
            <person name="Troemel E.R."/>
        </authorList>
    </citation>
    <scope>NUCLEOTIDE SEQUENCE [LARGE SCALE GENOMIC DNA]</scope>
    <source>
        <strain evidence="2 3">ERTm6</strain>
    </source>
</reference>
<feature type="region of interest" description="Disordered" evidence="1">
    <location>
        <begin position="437"/>
        <end position="468"/>
    </location>
</feature>
<dbReference type="Proteomes" id="UP000054524">
    <property type="component" value="Unassembled WGS sequence"/>
</dbReference>
<feature type="region of interest" description="Disordered" evidence="1">
    <location>
        <begin position="836"/>
        <end position="899"/>
    </location>
</feature>
<dbReference type="InterPro" id="IPR011990">
    <property type="entry name" value="TPR-like_helical_dom_sf"/>
</dbReference>
<dbReference type="RefSeq" id="XP_052903809.1">
    <property type="nucleotide sequence ID" value="XM_053049638.1"/>
</dbReference>
<evidence type="ECO:0000313" key="3">
    <source>
        <dbReference type="Proteomes" id="UP000054524"/>
    </source>
</evidence>
<dbReference type="HOGENOM" id="CLU_354914_0_0_1"/>
<feature type="compositionally biased region" description="Basic and acidic residues" evidence="1">
    <location>
        <begin position="836"/>
        <end position="850"/>
    </location>
</feature>
<feature type="compositionally biased region" description="Low complexity" evidence="1">
    <location>
        <begin position="614"/>
        <end position="634"/>
    </location>
</feature>
<feature type="region of interest" description="Disordered" evidence="1">
    <location>
        <begin position="614"/>
        <end position="646"/>
    </location>
</feature>
<organism evidence="2 3">
    <name type="scientific">Nematocida ausubeli (strain ATCC PRA-371 / ERTm2)</name>
    <name type="common">Nematode killer fungus</name>
    <dbReference type="NCBI Taxonomy" id="1913371"/>
    <lineage>
        <taxon>Eukaryota</taxon>
        <taxon>Fungi</taxon>
        <taxon>Fungi incertae sedis</taxon>
        <taxon>Microsporidia</taxon>
        <taxon>Nematocida</taxon>
    </lineage>
</organism>
<name>A0A086IZD6_NEMA1</name>
<proteinExistence type="predicted"/>
<feature type="compositionally biased region" description="Basic and acidic residues" evidence="1">
    <location>
        <begin position="858"/>
        <end position="884"/>
    </location>
</feature>
<dbReference type="EMBL" id="AKIJ01000005">
    <property type="protein sequence ID" value="KFG25254.1"/>
    <property type="molecule type" value="Genomic_DNA"/>
</dbReference>
<dbReference type="AlphaFoldDB" id="A0A086IZD6"/>
<feature type="compositionally biased region" description="Basic and acidic residues" evidence="1">
    <location>
        <begin position="437"/>
        <end position="447"/>
    </location>
</feature>
<keyword evidence="3" id="KW-1185">Reference proteome</keyword>
<sequence>MYRQETRQGTLPEGHEFESLLTRLKSGKISETVKIAIAARYFSVGNELNYKLVMDTVIPQSPDEYTLKNNQDILVLLIKYNRTLKVRYISQAKALITLTPIHPHVNTMYLLATEAGTDEILKETYKLDRNCRYSLQLKAISYIYAYKYDEASVVIDRLPDTIDKILLEMIVISHRNTGDIRGVHRRLKNEIDKLGEISDKSLRNKYNMYISYGDRLINSGPGVLLDQIISEVAESLKKSSGIALDTVEHMVEQTVKETKYAVELVGISKTLKLELEILRAQELLHKKRYTEAIELANILKNRYLPLNESASERIAIILIYSCINQKKTDSLDIPWIVNALSNREVREKDVGLSDLVDLIKMKEEVPSLDEGSLVWTKKMIKLAGYNFSNGNLPNKESVITNKEITDSGSSSLKRKLPNKEMSDKKICSDEIVHNKDIPHNKDIDTTNKDITTNGNSPNKEIDTPKTEIPLTQNNNGLIWKPIIDIPMYLNRLGNIYFSNKDIQQAEQMYKSALSTCTPEQSQDIQDNLNLLIKYKNRPDTDISTCPEAMCLYKSQGYTNTPTTTEYINNLIYTNTTEQSANNLYELAMSLLSTTNISGSALSTLNVSGSSNNMTNISDIKTNKTNNKTNTSGNTLKQSNISDTDLKQTNIPNNTNISNNPVVYMTNERILNILSLCSLVLYNKPIISQYDISHSNISVIYNHIVYWSNNHTVIDIDIINTVIYYCISQYTTESQRLVAYHTVILLLRYTRYNINIFTYIYNRVHIYIQEHKEYNDILSIWQDIQDIHSTDINMTNNNTDINMTNNNTDINMTNNSIIQQDTSELQTKREEVMRMLMETGKKKEKKEEGDKKGKRVKREKKEESEVKKKVKMSEREEKEEKEPVLIKKASHTVVSSDEDD</sequence>
<dbReference type="SUPFAM" id="SSF48452">
    <property type="entry name" value="TPR-like"/>
    <property type="match status" value="1"/>
</dbReference>
<protein>
    <submittedName>
        <fullName evidence="2">Uncharacterized protein</fullName>
    </submittedName>
</protein>
<dbReference type="GeneID" id="77676997"/>
<evidence type="ECO:0000313" key="2">
    <source>
        <dbReference type="EMBL" id="KFG25254.1"/>
    </source>
</evidence>
<evidence type="ECO:0000256" key="1">
    <source>
        <dbReference type="SAM" id="MobiDB-lite"/>
    </source>
</evidence>